<dbReference type="GeneID" id="111170390"/>
<dbReference type="InParanoid" id="A0A7F8K242"/>
<dbReference type="Proteomes" id="UP000248483">
    <property type="component" value="Unplaced"/>
</dbReference>
<evidence type="ECO:0000313" key="2">
    <source>
        <dbReference type="Proteomes" id="UP000248483"/>
    </source>
</evidence>
<dbReference type="KEGG" id="dle:111170390"/>
<dbReference type="RefSeq" id="XP_030616521.1">
    <property type="nucleotide sequence ID" value="XM_030760661.1"/>
</dbReference>
<evidence type="ECO:0000313" key="3">
    <source>
        <dbReference type="RefSeq" id="XP_030616521.1"/>
    </source>
</evidence>
<feature type="region of interest" description="Disordered" evidence="1">
    <location>
        <begin position="186"/>
        <end position="211"/>
    </location>
</feature>
<protein>
    <submittedName>
        <fullName evidence="3">Uncharacterized protein LOC111170390</fullName>
    </submittedName>
</protein>
<proteinExistence type="predicted"/>
<sequence>MTWLLSWPGGMTEPGASEPRAGNEAGPGEKLGVRSDCPAAEGLGGPTGRRPDRWCGAKTCCPRGEACPSVDGASRSQTRGCIHERNRDGGNKLCPTKHHTQTQRHRRSFMVQHVVQHPGIRGEDYFIALHRRRICVCICLREIYCKDTGTRPAGSTFQARSLFEQSALEFLFAMLKTQPGKEYTSAKLHLPRSPSPSKGREGLALEGGMEW</sequence>
<gene>
    <name evidence="3" type="primary">LOC111170390</name>
</gene>
<reference evidence="3" key="1">
    <citation type="submission" date="2025-08" db="UniProtKB">
        <authorList>
            <consortium name="RefSeq"/>
        </authorList>
    </citation>
    <scope>IDENTIFICATION</scope>
    <source>
        <tissue evidence="3">Blood</tissue>
    </source>
</reference>
<keyword evidence="2" id="KW-1185">Reference proteome</keyword>
<evidence type="ECO:0000256" key="1">
    <source>
        <dbReference type="SAM" id="MobiDB-lite"/>
    </source>
</evidence>
<accession>A0A7F8K242</accession>
<name>A0A7F8K242_DELLE</name>
<organism evidence="2 3">
    <name type="scientific">Delphinapterus leucas</name>
    <name type="common">Beluga whale</name>
    <dbReference type="NCBI Taxonomy" id="9749"/>
    <lineage>
        <taxon>Eukaryota</taxon>
        <taxon>Metazoa</taxon>
        <taxon>Chordata</taxon>
        <taxon>Craniata</taxon>
        <taxon>Vertebrata</taxon>
        <taxon>Euteleostomi</taxon>
        <taxon>Mammalia</taxon>
        <taxon>Eutheria</taxon>
        <taxon>Laurasiatheria</taxon>
        <taxon>Artiodactyla</taxon>
        <taxon>Whippomorpha</taxon>
        <taxon>Cetacea</taxon>
        <taxon>Odontoceti</taxon>
        <taxon>Monodontidae</taxon>
        <taxon>Delphinapterus</taxon>
    </lineage>
</organism>
<feature type="region of interest" description="Disordered" evidence="1">
    <location>
        <begin position="1"/>
        <end position="45"/>
    </location>
</feature>
<dbReference type="AlphaFoldDB" id="A0A7F8K242"/>